<evidence type="ECO:0000256" key="1">
    <source>
        <dbReference type="ARBA" id="ARBA00022686"/>
    </source>
</evidence>
<protein>
    <submittedName>
        <fullName evidence="2">TerD family protein</fullName>
    </submittedName>
</protein>
<name>A0AAW9SL34_9BACT</name>
<dbReference type="EMBL" id="JBDKWZ010000024">
    <property type="protein sequence ID" value="MEN7551576.1"/>
    <property type="molecule type" value="Genomic_DNA"/>
</dbReference>
<dbReference type="Proteomes" id="UP001403385">
    <property type="component" value="Unassembled WGS sequence"/>
</dbReference>
<dbReference type="AlphaFoldDB" id="A0AAW9SL34"/>
<gene>
    <name evidence="2" type="ORF">AAG747_26920</name>
</gene>
<accession>A0AAW9SL34</accession>
<dbReference type="CDD" id="cd06974">
    <property type="entry name" value="TerD_like"/>
    <property type="match status" value="1"/>
</dbReference>
<organism evidence="2 3">
    <name type="scientific">Rapidithrix thailandica</name>
    <dbReference type="NCBI Taxonomy" id="413964"/>
    <lineage>
        <taxon>Bacteria</taxon>
        <taxon>Pseudomonadati</taxon>
        <taxon>Bacteroidota</taxon>
        <taxon>Cytophagia</taxon>
        <taxon>Cytophagales</taxon>
        <taxon>Flammeovirgaceae</taxon>
        <taxon>Rapidithrix</taxon>
    </lineage>
</organism>
<dbReference type="InterPro" id="IPR051324">
    <property type="entry name" value="Stress/Tellurium_Resist"/>
</dbReference>
<dbReference type="GO" id="GO:0046690">
    <property type="term" value="P:response to tellurium ion"/>
    <property type="evidence" value="ECO:0007669"/>
    <property type="project" value="UniProtKB-KW"/>
</dbReference>
<evidence type="ECO:0000313" key="2">
    <source>
        <dbReference type="EMBL" id="MEN7551576.1"/>
    </source>
</evidence>
<proteinExistence type="predicted"/>
<dbReference type="InterPro" id="IPR003325">
    <property type="entry name" value="TerD"/>
</dbReference>
<dbReference type="RefSeq" id="WP_346824356.1">
    <property type="nucleotide sequence ID" value="NZ_JBDKWZ010000024.1"/>
</dbReference>
<keyword evidence="1" id="KW-0778">Tellurium resistance</keyword>
<keyword evidence="3" id="KW-1185">Reference proteome</keyword>
<reference evidence="2 3" key="1">
    <citation type="submission" date="2024-04" db="EMBL/GenBank/DDBJ databases">
        <title>Novel genus in family Flammeovirgaceae.</title>
        <authorList>
            <person name="Nguyen T.H."/>
            <person name="Vuong T.Q."/>
            <person name="Le H."/>
            <person name="Kim S.-G."/>
        </authorList>
    </citation>
    <scope>NUCLEOTIDE SEQUENCE [LARGE SCALE GENOMIC DNA]</scope>
    <source>
        <strain evidence="2 3">JCM 23209</strain>
    </source>
</reference>
<dbReference type="PANTHER" id="PTHR32097">
    <property type="entry name" value="CAMP-BINDING PROTEIN 1-RELATED"/>
    <property type="match status" value="1"/>
</dbReference>
<comment type="caution">
    <text evidence="2">The sequence shown here is derived from an EMBL/GenBank/DDBJ whole genome shotgun (WGS) entry which is preliminary data.</text>
</comment>
<evidence type="ECO:0000313" key="3">
    <source>
        <dbReference type="Proteomes" id="UP001403385"/>
    </source>
</evidence>
<sequence>MKIIFMAELANLGYKITNPDLYTDAVLEDFEKTMEVLKKMKGGDKKYVPLFQGFPDLLPNQEEYWHKRLAGYLGNVFGQFTGKERLNNGMIIPDWLFDLEEFGADPISQFQDKGLFEKGVLRQLKKAKDTHTEWVEIKFVSQKEAMHQAWQFLLNNVYAKSSIKEALKPEIEFLLEFFGADGMEASRVVFKETKAYLMQYCWKQNDLKTLAQFIDTPTDLLRLFAAVTESDTSLAQPIKFPKLKRAQRVFVMQMLEKCPDLAENLKAYKGLWLALGRYLHPFEYAKKFPNTYAAFDLLRNGKVVTFNAKVEQSIQASDLDNLLALLVQRPGMFARKIHHVLEISKKEYLKVLAAFDAVVDQVALKNLLVMDAYFQTIEAASYRTIINKKGKIRVMDNTPNRLEKAALEALKQILQKAIAQKISSEKESWEKQKVWIDPALRNFTVPLQQRSASDGLLTLGRGSRMPLEEGKVLRLFVYWKENDRRTDLDLSLIQYDEEMKFKGQVSYTNLEAGGILHSGDLQSAPCGAAEFIDIELDTLRERYKEVRYIATQVYRYSGNKFADMDCHSGWMIREKVNNKYKSFDIKTVQHKFDLKGSGSYAIPILIDLHKQEIIFIDLYINSLSGYNRVEGAYQDISTISKQMTEMYDTRPNMLALARYHSVGRNAAITEEKSEADITFGLSDCDYNVSDIELILNELL</sequence>
<dbReference type="PANTHER" id="PTHR32097:SF18">
    <property type="entry name" value="RING-TYPE DOMAIN-CONTAINING PROTEIN"/>
    <property type="match status" value="1"/>
</dbReference>